<keyword evidence="4 7" id="KW-0378">Hydrolase</keyword>
<evidence type="ECO:0000256" key="4">
    <source>
        <dbReference type="ARBA" id="ARBA00022801"/>
    </source>
</evidence>
<evidence type="ECO:0000313" key="8">
    <source>
        <dbReference type="EMBL" id="MFC3195831.1"/>
    </source>
</evidence>
<accession>A0ABV7JIC1</accession>
<evidence type="ECO:0000256" key="5">
    <source>
        <dbReference type="ARBA" id="ARBA00047590"/>
    </source>
</evidence>
<dbReference type="Gene3D" id="3.40.50.1820">
    <property type="entry name" value="alpha/beta hydrolase"/>
    <property type="match status" value="1"/>
</dbReference>
<dbReference type="Proteomes" id="UP001595533">
    <property type="component" value="Unassembled WGS sequence"/>
</dbReference>
<evidence type="ECO:0000256" key="3">
    <source>
        <dbReference type="ARBA" id="ARBA00022487"/>
    </source>
</evidence>
<organism evidence="8 9">
    <name type="scientific">Marinicella sediminis</name>
    <dbReference type="NCBI Taxonomy" id="1792834"/>
    <lineage>
        <taxon>Bacteria</taxon>
        <taxon>Pseudomonadati</taxon>
        <taxon>Pseudomonadota</taxon>
        <taxon>Gammaproteobacteria</taxon>
        <taxon>Lysobacterales</taxon>
        <taxon>Marinicellaceae</taxon>
        <taxon>Marinicella</taxon>
    </lineage>
</organism>
<sequence>MQLSSQHTLHDGQLSFYRHESTVNQASMGFAIYLPPQSTSKPVPVLYFLSGLTCTEENFMIKSGAQRFAAKHGIALVSMDTSPRNLGLPGEDDSYDFGSGAGFYLNASKEPWSRHYRMEDYVVKELPGLIEEHFPVQPGNRSVFGHSMGGHGALTLALKNQDKFRSVSAFSPITAPTQNEWGIKAFTGYLGDDRTLWRQYDTVELIKSGVAPMPLLVDQGLADEFLTEYLQPEKLLEVCEQHKHPLTMRQHAGYDHSYYFISSFIEDHISYHAGYLHQD</sequence>
<evidence type="ECO:0000256" key="7">
    <source>
        <dbReference type="RuleBase" id="RU363068"/>
    </source>
</evidence>
<dbReference type="Pfam" id="PF00756">
    <property type="entry name" value="Esterase"/>
    <property type="match status" value="1"/>
</dbReference>
<dbReference type="GO" id="GO:0018738">
    <property type="term" value="F:S-formylglutathione hydrolase activity"/>
    <property type="evidence" value="ECO:0007669"/>
    <property type="project" value="UniProtKB-EC"/>
</dbReference>
<keyword evidence="3 7" id="KW-0719">Serine esterase</keyword>
<evidence type="ECO:0000256" key="2">
    <source>
        <dbReference type="ARBA" id="ARBA00012479"/>
    </source>
</evidence>
<evidence type="ECO:0000256" key="1">
    <source>
        <dbReference type="ARBA" id="ARBA00005622"/>
    </source>
</evidence>
<reference evidence="9" key="1">
    <citation type="journal article" date="2019" name="Int. J. Syst. Evol. Microbiol.">
        <title>The Global Catalogue of Microorganisms (GCM) 10K type strain sequencing project: providing services to taxonomists for standard genome sequencing and annotation.</title>
        <authorList>
            <consortium name="The Broad Institute Genomics Platform"/>
            <consortium name="The Broad Institute Genome Sequencing Center for Infectious Disease"/>
            <person name="Wu L."/>
            <person name="Ma J."/>
        </authorList>
    </citation>
    <scope>NUCLEOTIDE SEQUENCE [LARGE SCALE GENOMIC DNA]</scope>
    <source>
        <strain evidence="9">KCTC 42953</strain>
    </source>
</reference>
<dbReference type="SUPFAM" id="SSF53474">
    <property type="entry name" value="alpha/beta-Hydrolases"/>
    <property type="match status" value="1"/>
</dbReference>
<gene>
    <name evidence="8" type="primary">fghA</name>
    <name evidence="8" type="ORF">ACFODZ_16370</name>
</gene>
<name>A0ABV7JIC1_9GAMM</name>
<protein>
    <recommendedName>
        <fullName evidence="2 6">S-formylglutathione hydrolase</fullName>
        <ecNumber evidence="2 6">3.1.2.12</ecNumber>
    </recommendedName>
</protein>
<comment type="catalytic activity">
    <reaction evidence="5 7">
        <text>S-formylglutathione + H2O = formate + glutathione + H(+)</text>
        <dbReference type="Rhea" id="RHEA:14961"/>
        <dbReference type="ChEBI" id="CHEBI:15377"/>
        <dbReference type="ChEBI" id="CHEBI:15378"/>
        <dbReference type="ChEBI" id="CHEBI:15740"/>
        <dbReference type="ChEBI" id="CHEBI:57688"/>
        <dbReference type="ChEBI" id="CHEBI:57925"/>
        <dbReference type="EC" id="3.1.2.12"/>
    </reaction>
</comment>
<comment type="similarity">
    <text evidence="1 7">Belongs to the esterase D family.</text>
</comment>
<dbReference type="InterPro" id="IPR000801">
    <property type="entry name" value="Esterase-like"/>
</dbReference>
<dbReference type="RefSeq" id="WP_077412926.1">
    <property type="nucleotide sequence ID" value="NZ_JBHRTS010000010.1"/>
</dbReference>
<keyword evidence="9" id="KW-1185">Reference proteome</keyword>
<proteinExistence type="inferred from homology"/>
<evidence type="ECO:0000313" key="9">
    <source>
        <dbReference type="Proteomes" id="UP001595533"/>
    </source>
</evidence>
<comment type="function">
    <text evidence="7">Serine hydrolase involved in the detoxification of formaldehyde.</text>
</comment>
<dbReference type="NCBIfam" id="TIGR02821">
    <property type="entry name" value="fghA_ester_D"/>
    <property type="match status" value="1"/>
</dbReference>
<dbReference type="PANTHER" id="PTHR10061:SF0">
    <property type="entry name" value="S-FORMYLGLUTATHIONE HYDROLASE"/>
    <property type="match status" value="1"/>
</dbReference>
<dbReference type="InterPro" id="IPR029058">
    <property type="entry name" value="AB_hydrolase_fold"/>
</dbReference>
<evidence type="ECO:0000256" key="6">
    <source>
        <dbReference type="NCBIfam" id="TIGR02821"/>
    </source>
</evidence>
<dbReference type="PANTHER" id="PTHR10061">
    <property type="entry name" value="S-FORMYLGLUTATHIONE HYDROLASE"/>
    <property type="match status" value="1"/>
</dbReference>
<comment type="caution">
    <text evidence="8">The sequence shown here is derived from an EMBL/GenBank/DDBJ whole genome shotgun (WGS) entry which is preliminary data.</text>
</comment>
<dbReference type="EMBL" id="JBHRTS010000010">
    <property type="protein sequence ID" value="MFC3195831.1"/>
    <property type="molecule type" value="Genomic_DNA"/>
</dbReference>
<dbReference type="InterPro" id="IPR014186">
    <property type="entry name" value="S-formylglutathione_hydrol"/>
</dbReference>
<dbReference type="EC" id="3.1.2.12" evidence="2 6"/>